<protein>
    <recommendedName>
        <fullName evidence="9">Cobalamin biosynthesis protein CobD</fullName>
    </recommendedName>
</protein>
<proteinExistence type="inferred from homology"/>
<dbReference type="EMBL" id="CP013264">
    <property type="protein sequence ID" value="ALR21112.1"/>
    <property type="molecule type" value="Genomic_DNA"/>
</dbReference>
<comment type="subcellular location">
    <subcellularLocation>
        <location evidence="1 9">Cell membrane</location>
        <topology evidence="1 9">Multi-pass membrane protein</topology>
    </subcellularLocation>
</comment>
<evidence type="ECO:0000256" key="4">
    <source>
        <dbReference type="ARBA" id="ARBA00022475"/>
    </source>
</evidence>
<gene>
    <name evidence="9" type="primary">cobD</name>
    <name evidence="10" type="ORF">ATN00_13215</name>
</gene>
<dbReference type="Proteomes" id="UP000056968">
    <property type="component" value="Chromosome"/>
</dbReference>
<comment type="similarity">
    <text evidence="3 9">Belongs to the CobD/CbiB family.</text>
</comment>
<evidence type="ECO:0000256" key="9">
    <source>
        <dbReference type="HAMAP-Rule" id="MF_00024"/>
    </source>
</evidence>
<comment type="caution">
    <text evidence="9">Lacks conserved residue(s) required for the propagation of feature annotation.</text>
</comment>
<dbReference type="GO" id="GO:0009236">
    <property type="term" value="P:cobalamin biosynthetic process"/>
    <property type="evidence" value="ECO:0007669"/>
    <property type="project" value="UniProtKB-UniRule"/>
</dbReference>
<dbReference type="KEGG" id="sbd:ATN00_13215"/>
<dbReference type="Pfam" id="PF03186">
    <property type="entry name" value="CobD_Cbib"/>
    <property type="match status" value="1"/>
</dbReference>
<evidence type="ECO:0000256" key="6">
    <source>
        <dbReference type="ARBA" id="ARBA00022692"/>
    </source>
</evidence>
<dbReference type="PANTHER" id="PTHR34308">
    <property type="entry name" value="COBALAMIN BIOSYNTHESIS PROTEIN CBIB"/>
    <property type="match status" value="1"/>
</dbReference>
<evidence type="ECO:0000256" key="2">
    <source>
        <dbReference type="ARBA" id="ARBA00004953"/>
    </source>
</evidence>
<dbReference type="PANTHER" id="PTHR34308:SF1">
    <property type="entry name" value="COBALAMIN BIOSYNTHESIS PROTEIN CBIB"/>
    <property type="match status" value="1"/>
</dbReference>
<keyword evidence="6 9" id="KW-0812">Transmembrane</keyword>
<keyword evidence="11" id="KW-1185">Reference proteome</keyword>
<feature type="transmembrane region" description="Helical" evidence="9">
    <location>
        <begin position="293"/>
        <end position="310"/>
    </location>
</feature>
<sequence length="312" mass="33570">MTDPVAIAALALDAALGWPRALYVRIGHPIGIFARIISACERRWNRPQWSNGARRLAGIGTLAILLVIVIGGGLLLEYLASHWLGSYGWLAIALLAWPALAQRSLFEHVHPVARYLEKGDAEKARRAVSMIVGRDTQALDEPAIARAAIESLSESFCDGIAAPLFWLLVGGLPGIWAYKAINTADSLIGHKEEKWHAFGGAAARTDDLVNFVPARIAGALICMAGGGGWRIMLRDAGKHASPNAGWTEAAMAGALGLRLAGPLSYDGISHDKPWIGDGDERAAPLDIDHALKVYLRACAILWVLAAIIQWRF</sequence>
<dbReference type="RefSeq" id="WP_062065401.1">
    <property type="nucleotide sequence ID" value="NZ_CP013264.1"/>
</dbReference>
<reference evidence="10 11" key="1">
    <citation type="submission" date="2015-11" db="EMBL/GenBank/DDBJ databases">
        <title>A Two-component Flavoprotein Monooxygenase System MeaXY Responsible for para-Hydroxylation of 2-Methyl-6-ethylaniline and 2,6-Diethylaniline in Sphingobium baderi DE-13.</title>
        <authorList>
            <person name="Cheng M."/>
            <person name="Meng Q."/>
            <person name="Yang Y."/>
            <person name="Chu C."/>
            <person name="Yan X."/>
            <person name="He J."/>
            <person name="Li S."/>
        </authorList>
    </citation>
    <scope>NUCLEOTIDE SEQUENCE [LARGE SCALE GENOMIC DNA]</scope>
    <source>
        <strain evidence="10 11">DE-13</strain>
    </source>
</reference>
<dbReference type="InterPro" id="IPR004485">
    <property type="entry name" value="Cobalamin_biosynth_CobD/CbiB"/>
</dbReference>
<dbReference type="GO" id="GO:0015420">
    <property type="term" value="F:ABC-type vitamin B12 transporter activity"/>
    <property type="evidence" value="ECO:0007669"/>
    <property type="project" value="UniProtKB-UniRule"/>
</dbReference>
<accession>A0A0S3F0C6</accession>
<comment type="function">
    <text evidence="9">Converts cobyric acid to cobinamide by the addition of aminopropanol on the F carboxylic group.</text>
</comment>
<keyword evidence="7 9" id="KW-1133">Transmembrane helix</keyword>
<evidence type="ECO:0000256" key="3">
    <source>
        <dbReference type="ARBA" id="ARBA00006263"/>
    </source>
</evidence>
<dbReference type="UniPathway" id="UPA00148"/>
<feature type="transmembrane region" description="Helical" evidence="9">
    <location>
        <begin position="56"/>
        <end position="76"/>
    </location>
</feature>
<evidence type="ECO:0000256" key="8">
    <source>
        <dbReference type="ARBA" id="ARBA00023136"/>
    </source>
</evidence>
<dbReference type="OrthoDB" id="9811967at2"/>
<dbReference type="AlphaFoldDB" id="A0A0S3F0C6"/>
<dbReference type="STRING" id="1332080.ATN00_13215"/>
<evidence type="ECO:0000256" key="7">
    <source>
        <dbReference type="ARBA" id="ARBA00022989"/>
    </source>
</evidence>
<evidence type="ECO:0000313" key="10">
    <source>
        <dbReference type="EMBL" id="ALR21112.1"/>
    </source>
</evidence>
<name>A0A0S3F0C6_9SPHN</name>
<dbReference type="NCBIfam" id="TIGR00380">
    <property type="entry name" value="cobal_cbiB"/>
    <property type="match status" value="1"/>
</dbReference>
<keyword evidence="5 9" id="KW-0169">Cobalamin biosynthesis</keyword>
<evidence type="ECO:0000256" key="5">
    <source>
        <dbReference type="ARBA" id="ARBA00022573"/>
    </source>
</evidence>
<dbReference type="HAMAP" id="MF_00024">
    <property type="entry name" value="CobD_CbiB"/>
    <property type="match status" value="1"/>
</dbReference>
<comment type="pathway">
    <text evidence="2 9">Cofactor biosynthesis; adenosylcobalamin biosynthesis.</text>
</comment>
<evidence type="ECO:0000313" key="11">
    <source>
        <dbReference type="Proteomes" id="UP000056968"/>
    </source>
</evidence>
<keyword evidence="8 9" id="KW-0472">Membrane</keyword>
<dbReference type="GO" id="GO:0005886">
    <property type="term" value="C:plasma membrane"/>
    <property type="evidence" value="ECO:0007669"/>
    <property type="project" value="UniProtKB-SubCell"/>
</dbReference>
<dbReference type="GO" id="GO:0048472">
    <property type="term" value="F:threonine-phosphate decarboxylase activity"/>
    <property type="evidence" value="ECO:0007669"/>
    <property type="project" value="InterPro"/>
</dbReference>
<organism evidence="10 11">
    <name type="scientific">Sphingobium baderi</name>
    <dbReference type="NCBI Taxonomy" id="1332080"/>
    <lineage>
        <taxon>Bacteria</taxon>
        <taxon>Pseudomonadati</taxon>
        <taxon>Pseudomonadota</taxon>
        <taxon>Alphaproteobacteria</taxon>
        <taxon>Sphingomonadales</taxon>
        <taxon>Sphingomonadaceae</taxon>
        <taxon>Sphingobium</taxon>
    </lineage>
</organism>
<evidence type="ECO:0000256" key="1">
    <source>
        <dbReference type="ARBA" id="ARBA00004651"/>
    </source>
</evidence>
<keyword evidence="4 9" id="KW-1003">Cell membrane</keyword>